<dbReference type="EMBL" id="CADCWB010000201">
    <property type="protein sequence ID" value="CAA9528395.1"/>
    <property type="molecule type" value="Genomic_DNA"/>
</dbReference>
<dbReference type="AlphaFoldDB" id="A0A6J4TP47"/>
<organism evidence="2">
    <name type="scientific">uncultured Sphingomonas sp</name>
    <dbReference type="NCBI Taxonomy" id="158754"/>
    <lineage>
        <taxon>Bacteria</taxon>
        <taxon>Pseudomonadati</taxon>
        <taxon>Pseudomonadota</taxon>
        <taxon>Alphaproteobacteria</taxon>
        <taxon>Sphingomonadales</taxon>
        <taxon>Sphingomonadaceae</taxon>
        <taxon>Sphingomonas</taxon>
        <taxon>environmental samples</taxon>
    </lineage>
</organism>
<proteinExistence type="predicted"/>
<evidence type="ECO:0000256" key="1">
    <source>
        <dbReference type="SAM" id="MobiDB-lite"/>
    </source>
</evidence>
<feature type="non-terminal residue" evidence="2">
    <location>
        <position position="28"/>
    </location>
</feature>
<sequence length="28" mass="3074">ADPPGSRSARAANVRPRRHQPRRVPDPG</sequence>
<gene>
    <name evidence="2" type="ORF">AVDCRST_MAG62-1651</name>
</gene>
<feature type="non-terminal residue" evidence="2">
    <location>
        <position position="1"/>
    </location>
</feature>
<accession>A0A6J4TP47</accession>
<feature type="region of interest" description="Disordered" evidence="1">
    <location>
        <begin position="1"/>
        <end position="28"/>
    </location>
</feature>
<evidence type="ECO:0000313" key="2">
    <source>
        <dbReference type="EMBL" id="CAA9528395.1"/>
    </source>
</evidence>
<protein>
    <submittedName>
        <fullName evidence="2">Uncharacterized protein</fullName>
    </submittedName>
</protein>
<name>A0A6J4TP47_9SPHN</name>
<reference evidence="2" key="1">
    <citation type="submission" date="2020-02" db="EMBL/GenBank/DDBJ databases">
        <authorList>
            <person name="Meier V. D."/>
        </authorList>
    </citation>
    <scope>NUCLEOTIDE SEQUENCE</scope>
    <source>
        <strain evidence="2">AVDCRST_MAG62</strain>
    </source>
</reference>